<accession>A0AAE0Z3W4</accession>
<evidence type="ECO:0000313" key="2">
    <source>
        <dbReference type="Proteomes" id="UP001283361"/>
    </source>
</evidence>
<dbReference type="AlphaFoldDB" id="A0AAE0Z3W4"/>
<name>A0AAE0Z3W4_9GAST</name>
<organism evidence="1 2">
    <name type="scientific">Elysia crispata</name>
    <name type="common">lettuce slug</name>
    <dbReference type="NCBI Taxonomy" id="231223"/>
    <lineage>
        <taxon>Eukaryota</taxon>
        <taxon>Metazoa</taxon>
        <taxon>Spiralia</taxon>
        <taxon>Lophotrochozoa</taxon>
        <taxon>Mollusca</taxon>
        <taxon>Gastropoda</taxon>
        <taxon>Heterobranchia</taxon>
        <taxon>Euthyneura</taxon>
        <taxon>Panpulmonata</taxon>
        <taxon>Sacoglossa</taxon>
        <taxon>Placobranchoidea</taxon>
        <taxon>Plakobranchidae</taxon>
        <taxon>Elysia</taxon>
    </lineage>
</organism>
<reference evidence="1" key="1">
    <citation type="journal article" date="2023" name="G3 (Bethesda)">
        <title>A reference genome for the long-term kleptoplast-retaining sea slug Elysia crispata morphotype clarki.</title>
        <authorList>
            <person name="Eastman K.E."/>
            <person name="Pendleton A.L."/>
            <person name="Shaikh M.A."/>
            <person name="Suttiyut T."/>
            <person name="Ogas R."/>
            <person name="Tomko P."/>
            <person name="Gavelis G."/>
            <person name="Widhalm J.R."/>
            <person name="Wisecaver J.H."/>
        </authorList>
    </citation>
    <scope>NUCLEOTIDE SEQUENCE</scope>
    <source>
        <strain evidence="1">ECLA1</strain>
    </source>
</reference>
<gene>
    <name evidence="1" type="ORF">RRG08_052868</name>
</gene>
<evidence type="ECO:0000313" key="1">
    <source>
        <dbReference type="EMBL" id="KAK3762292.1"/>
    </source>
</evidence>
<proteinExistence type="predicted"/>
<dbReference type="Proteomes" id="UP001283361">
    <property type="component" value="Unassembled WGS sequence"/>
</dbReference>
<comment type="caution">
    <text evidence="1">The sequence shown here is derived from an EMBL/GenBank/DDBJ whole genome shotgun (WGS) entry which is preliminary data.</text>
</comment>
<protein>
    <submittedName>
        <fullName evidence="1">Uncharacterized protein</fullName>
    </submittedName>
</protein>
<keyword evidence="2" id="KW-1185">Reference proteome</keyword>
<dbReference type="EMBL" id="JAWDGP010004728">
    <property type="protein sequence ID" value="KAK3762292.1"/>
    <property type="molecule type" value="Genomic_DNA"/>
</dbReference>
<sequence length="91" mass="10207">MEVPDSRSAGKLQSVYFANGSDVIGERVLFLVLRCLIRLLRCSSISRQHTKRGIRDFSWTGWDLSNKTWIHGPAGGYISPRAACSVNLVKR</sequence>